<evidence type="ECO:0000313" key="15">
    <source>
        <dbReference type="Proteomes" id="UP000562464"/>
    </source>
</evidence>
<feature type="domain" description="Orotidine 5'-phosphate decarboxylase" evidence="13">
    <location>
        <begin position="7"/>
        <end position="233"/>
    </location>
</feature>
<feature type="binding site" evidence="9 11">
    <location>
        <position position="197"/>
    </location>
    <ligand>
        <name>substrate</name>
    </ligand>
</feature>
<feature type="active site" description="Proton donor" evidence="9">
    <location>
        <position position="65"/>
    </location>
</feature>
<dbReference type="PANTHER" id="PTHR32119">
    <property type="entry name" value="OROTIDINE 5'-PHOSPHATE DECARBOXYLASE"/>
    <property type="match status" value="1"/>
</dbReference>
<dbReference type="GO" id="GO:0006207">
    <property type="term" value="P:'de novo' pyrimidine nucleobase biosynthetic process"/>
    <property type="evidence" value="ECO:0007669"/>
    <property type="project" value="InterPro"/>
</dbReference>
<evidence type="ECO:0000313" key="14">
    <source>
        <dbReference type="EMBL" id="MBB5887526.1"/>
    </source>
</evidence>
<feature type="active site" description="For OMPdecase activity" evidence="10">
    <location>
        <position position="63"/>
    </location>
</feature>
<dbReference type="Proteomes" id="UP000562464">
    <property type="component" value="Unassembled WGS sequence"/>
</dbReference>
<keyword evidence="4 9" id="KW-0210">Decarboxylase</keyword>
<evidence type="ECO:0000259" key="13">
    <source>
        <dbReference type="SMART" id="SM00934"/>
    </source>
</evidence>
<comment type="catalytic activity">
    <reaction evidence="7 9 12">
        <text>orotidine 5'-phosphate + H(+) = UMP + CO2</text>
        <dbReference type="Rhea" id="RHEA:11596"/>
        <dbReference type="ChEBI" id="CHEBI:15378"/>
        <dbReference type="ChEBI" id="CHEBI:16526"/>
        <dbReference type="ChEBI" id="CHEBI:57538"/>
        <dbReference type="ChEBI" id="CHEBI:57865"/>
        <dbReference type="EC" id="4.1.1.23"/>
    </reaction>
</comment>
<comment type="pathway">
    <text evidence="2 9 12">Pyrimidine metabolism; UMP biosynthesis via de novo pathway; UMP from orotate: step 2/2.</text>
</comment>
<feature type="binding site" evidence="9 11">
    <location>
        <position position="218"/>
    </location>
    <ligand>
        <name>substrate</name>
    </ligand>
</feature>
<accession>A0A841C0V1</accession>
<feature type="active site" description="For OMPdecase activity" evidence="10">
    <location>
        <position position="68"/>
    </location>
</feature>
<feature type="binding site" evidence="9 11">
    <location>
        <position position="217"/>
    </location>
    <ligand>
        <name>substrate</name>
    </ligand>
</feature>
<name>A0A841C0V1_9LACT</name>
<dbReference type="Gene3D" id="3.20.20.70">
    <property type="entry name" value="Aldolase class I"/>
    <property type="match status" value="1"/>
</dbReference>
<dbReference type="SUPFAM" id="SSF51366">
    <property type="entry name" value="Ribulose-phoshate binding barrel"/>
    <property type="match status" value="1"/>
</dbReference>
<feature type="binding site" evidence="9 11">
    <location>
        <position position="126"/>
    </location>
    <ligand>
        <name>substrate</name>
    </ligand>
</feature>
<dbReference type="UniPathway" id="UPA00070">
    <property type="reaction ID" value="UER00120"/>
</dbReference>
<evidence type="ECO:0000256" key="9">
    <source>
        <dbReference type="HAMAP-Rule" id="MF_01200"/>
    </source>
</evidence>
<feature type="binding site" evidence="9">
    <location>
        <begin position="63"/>
        <end position="72"/>
    </location>
    <ligand>
        <name>substrate</name>
    </ligand>
</feature>
<dbReference type="HAMAP" id="MF_01200_B">
    <property type="entry name" value="OMPdecase_type1_B"/>
    <property type="match status" value="1"/>
</dbReference>
<keyword evidence="6 9" id="KW-0456">Lyase</keyword>
<dbReference type="GO" id="GO:0004590">
    <property type="term" value="F:orotidine-5'-phosphate decarboxylase activity"/>
    <property type="evidence" value="ECO:0007669"/>
    <property type="project" value="UniProtKB-UniRule"/>
</dbReference>
<protein>
    <recommendedName>
        <fullName evidence="9">Orotidine 5'-phosphate decarboxylase</fullName>
        <ecNumber evidence="9">4.1.1.23</ecNumber>
    </recommendedName>
    <alternativeName>
        <fullName evidence="9">OMP decarboxylase</fullName>
        <shortName evidence="9">OMPDCase</shortName>
        <shortName evidence="9">OMPdecase</shortName>
    </alternativeName>
</protein>
<dbReference type="InterPro" id="IPR001754">
    <property type="entry name" value="OMPdeCOase_dom"/>
</dbReference>
<reference evidence="14 15" key="1">
    <citation type="submission" date="2020-08" db="EMBL/GenBank/DDBJ databases">
        <title>Genomic Encyclopedia of Type Strains, Phase IV (KMG-IV): sequencing the most valuable type-strain genomes for metagenomic binning, comparative biology and taxonomic classification.</title>
        <authorList>
            <person name="Goeker M."/>
        </authorList>
    </citation>
    <scope>NUCLEOTIDE SEQUENCE [LARGE SCALE GENOMIC DNA]</scope>
    <source>
        <strain evidence="14 15">DSM 14925</strain>
    </source>
</reference>
<evidence type="ECO:0000256" key="2">
    <source>
        <dbReference type="ARBA" id="ARBA00004861"/>
    </source>
</evidence>
<comment type="caution">
    <text evidence="14">The sequence shown here is derived from an EMBL/GenBank/DDBJ whole genome shotgun (WGS) entry which is preliminary data.</text>
</comment>
<comment type="function">
    <text evidence="1 9">Catalyzes the decarboxylation of orotidine 5'-monophosphate (OMP) to uridine 5'-monophosphate (UMP).</text>
</comment>
<dbReference type="NCBIfam" id="NF001273">
    <property type="entry name" value="PRK00230.1"/>
    <property type="match status" value="1"/>
</dbReference>
<dbReference type="InterPro" id="IPR011060">
    <property type="entry name" value="RibuloseP-bd_barrel"/>
</dbReference>
<evidence type="ECO:0000256" key="8">
    <source>
        <dbReference type="ARBA" id="ARBA00061012"/>
    </source>
</evidence>
<comment type="similarity">
    <text evidence="8 9">Belongs to the OMP decarboxylase family. Type 1 subfamily.</text>
</comment>
<dbReference type="SMART" id="SM00934">
    <property type="entry name" value="OMPdecase"/>
    <property type="match status" value="1"/>
</dbReference>
<feature type="binding site" evidence="9 11">
    <location>
        <position position="188"/>
    </location>
    <ligand>
        <name>substrate</name>
    </ligand>
</feature>
<dbReference type="EMBL" id="JACHHV010000004">
    <property type="protein sequence ID" value="MBB5887526.1"/>
    <property type="molecule type" value="Genomic_DNA"/>
</dbReference>
<gene>
    <name evidence="9" type="primary">pyrF</name>
    <name evidence="14" type="ORF">HNQ37_000397</name>
</gene>
<evidence type="ECO:0000256" key="7">
    <source>
        <dbReference type="ARBA" id="ARBA00049157"/>
    </source>
</evidence>
<evidence type="ECO:0000256" key="11">
    <source>
        <dbReference type="PIRSR" id="PIRSR614732-2"/>
    </source>
</evidence>
<dbReference type="PANTHER" id="PTHR32119:SF2">
    <property type="entry name" value="OROTIDINE 5'-PHOSPHATE DECARBOXYLASE"/>
    <property type="match status" value="1"/>
</dbReference>
<dbReference type="NCBIfam" id="TIGR01740">
    <property type="entry name" value="pyrF"/>
    <property type="match status" value="1"/>
</dbReference>
<organism evidence="14 15">
    <name type="scientific">Lactovum miscens</name>
    <dbReference type="NCBI Taxonomy" id="190387"/>
    <lineage>
        <taxon>Bacteria</taxon>
        <taxon>Bacillati</taxon>
        <taxon>Bacillota</taxon>
        <taxon>Bacilli</taxon>
        <taxon>Lactobacillales</taxon>
        <taxon>Streptococcaceae</taxon>
        <taxon>Lactovum</taxon>
    </lineage>
</organism>
<dbReference type="Pfam" id="PF00215">
    <property type="entry name" value="OMPdecase"/>
    <property type="match status" value="1"/>
</dbReference>
<feature type="binding site" evidence="9 11">
    <location>
        <position position="13"/>
    </location>
    <ligand>
        <name>substrate</name>
    </ligand>
</feature>
<dbReference type="InterPro" id="IPR014732">
    <property type="entry name" value="OMPdecase"/>
</dbReference>
<proteinExistence type="inferred from homology"/>
<evidence type="ECO:0000256" key="12">
    <source>
        <dbReference type="RuleBase" id="RU000512"/>
    </source>
</evidence>
<dbReference type="RefSeq" id="WP_183538792.1">
    <property type="nucleotide sequence ID" value="NZ_DASWOY010000021.1"/>
</dbReference>
<evidence type="ECO:0000256" key="4">
    <source>
        <dbReference type="ARBA" id="ARBA00022793"/>
    </source>
</evidence>
<evidence type="ECO:0000256" key="5">
    <source>
        <dbReference type="ARBA" id="ARBA00022975"/>
    </source>
</evidence>
<feature type="binding site" evidence="9 11">
    <location>
        <position position="36"/>
    </location>
    <ligand>
        <name>substrate</name>
    </ligand>
</feature>
<dbReference type="GO" id="GO:0044205">
    <property type="term" value="P:'de novo' UMP biosynthetic process"/>
    <property type="evidence" value="ECO:0007669"/>
    <property type="project" value="UniProtKB-UniRule"/>
</dbReference>
<keyword evidence="15" id="KW-1185">Reference proteome</keyword>
<dbReference type="PROSITE" id="PS00156">
    <property type="entry name" value="OMPDECASE"/>
    <property type="match status" value="1"/>
</dbReference>
<dbReference type="FunFam" id="3.20.20.70:FF:000015">
    <property type="entry name" value="Orotidine 5'-phosphate decarboxylase"/>
    <property type="match status" value="1"/>
</dbReference>
<evidence type="ECO:0000256" key="3">
    <source>
        <dbReference type="ARBA" id="ARBA00011738"/>
    </source>
</evidence>
<dbReference type="AlphaFoldDB" id="A0A841C0V1"/>
<dbReference type="EC" id="4.1.1.23" evidence="9"/>
<comment type="subunit">
    <text evidence="3 9">Homodimer.</text>
</comment>
<evidence type="ECO:0000256" key="10">
    <source>
        <dbReference type="PIRSR" id="PIRSR614732-1"/>
    </source>
</evidence>
<feature type="active site" description="For OMPdecase activity" evidence="10">
    <location>
        <position position="65"/>
    </location>
</feature>
<dbReference type="InterPro" id="IPR047596">
    <property type="entry name" value="OMPdecase_bac"/>
</dbReference>
<dbReference type="InterPro" id="IPR018089">
    <property type="entry name" value="OMPdecase_AS"/>
</dbReference>
<sequence>MLNFESRPIIALDFASFDLAKEFINKFPADEKIYVKVGMELYYQAGAEVIHYLKEKGYSVFLDLKLHDIPNTIRSTMKVLAQLGVDMVNVHAAGGQEMMRAAKSGLIEGTPKGGKVAKLIAVTQLTSTSEKTMKRDQKIDCSLIESVLHYACITMKSGLDGVVCSALEVKKIKAATNEDFLCITPGIRPTGSGVGDQKRVTNPGQARSIGSDYIVVGRPITKADNPVGIYHEIKQEWSEN</sequence>
<dbReference type="CDD" id="cd04725">
    <property type="entry name" value="OMP_decarboxylase_like"/>
    <property type="match status" value="1"/>
</dbReference>
<evidence type="ECO:0000256" key="1">
    <source>
        <dbReference type="ARBA" id="ARBA00002356"/>
    </source>
</evidence>
<dbReference type="InterPro" id="IPR013785">
    <property type="entry name" value="Aldolase_TIM"/>
</dbReference>
<keyword evidence="5 9" id="KW-0665">Pyrimidine biosynthesis</keyword>
<dbReference type="GO" id="GO:0005829">
    <property type="term" value="C:cytosol"/>
    <property type="evidence" value="ECO:0007669"/>
    <property type="project" value="TreeGrafter"/>
</dbReference>
<evidence type="ECO:0000256" key="6">
    <source>
        <dbReference type="ARBA" id="ARBA00023239"/>
    </source>
</evidence>